<protein>
    <submittedName>
        <fullName evidence="3">OLC1v1005976C2</fullName>
    </submittedName>
</protein>
<dbReference type="InterPro" id="IPR025659">
    <property type="entry name" value="Tubby-like_C"/>
</dbReference>
<comment type="similarity">
    <text evidence="1">Belongs to the LOR family.</text>
</comment>
<keyword evidence="4" id="KW-1185">Reference proteome</keyword>
<dbReference type="SUPFAM" id="SSF54518">
    <property type="entry name" value="Tubby C-terminal domain-like"/>
    <property type="match status" value="1"/>
</dbReference>
<reference evidence="3" key="1">
    <citation type="submission" date="2023-03" db="EMBL/GenBank/DDBJ databases">
        <authorList>
            <person name="Julca I."/>
        </authorList>
    </citation>
    <scope>NUCLEOTIDE SEQUENCE</scope>
</reference>
<organism evidence="3 4">
    <name type="scientific">Oldenlandia corymbosa var. corymbosa</name>
    <dbReference type="NCBI Taxonomy" id="529605"/>
    <lineage>
        <taxon>Eukaryota</taxon>
        <taxon>Viridiplantae</taxon>
        <taxon>Streptophyta</taxon>
        <taxon>Embryophyta</taxon>
        <taxon>Tracheophyta</taxon>
        <taxon>Spermatophyta</taxon>
        <taxon>Magnoliopsida</taxon>
        <taxon>eudicotyledons</taxon>
        <taxon>Gunneridae</taxon>
        <taxon>Pentapetalae</taxon>
        <taxon>asterids</taxon>
        <taxon>lamiids</taxon>
        <taxon>Gentianales</taxon>
        <taxon>Rubiaceae</taxon>
        <taxon>Rubioideae</taxon>
        <taxon>Spermacoceae</taxon>
        <taxon>Hedyotis-Oldenlandia complex</taxon>
        <taxon>Oldenlandia</taxon>
    </lineage>
</organism>
<dbReference type="InterPro" id="IPR007612">
    <property type="entry name" value="LOR"/>
</dbReference>
<dbReference type="PANTHER" id="PTHR31087:SF85">
    <property type="entry name" value="PROTEIN LURP-ONE-RELATED 7"/>
    <property type="match status" value="1"/>
</dbReference>
<name>A0AAV1DH64_OLDCO</name>
<dbReference type="PANTHER" id="PTHR31087">
    <property type="match status" value="1"/>
</dbReference>
<dbReference type="EMBL" id="OX459122">
    <property type="protein sequence ID" value="CAI9106756.1"/>
    <property type="molecule type" value="Genomic_DNA"/>
</dbReference>
<dbReference type="Proteomes" id="UP001161247">
    <property type="component" value="Chromosome 5"/>
</dbReference>
<dbReference type="AlphaFoldDB" id="A0AAV1DH64"/>
<evidence type="ECO:0000256" key="2">
    <source>
        <dbReference type="SAM" id="MobiDB-lite"/>
    </source>
</evidence>
<dbReference type="InterPro" id="IPR038595">
    <property type="entry name" value="LOR_sf"/>
</dbReference>
<evidence type="ECO:0000313" key="3">
    <source>
        <dbReference type="EMBL" id="CAI9106756.1"/>
    </source>
</evidence>
<dbReference type="Pfam" id="PF04525">
    <property type="entry name" value="LOR"/>
    <property type="match status" value="1"/>
</dbReference>
<dbReference type="Gene3D" id="2.40.160.200">
    <property type="entry name" value="LURP1-related"/>
    <property type="match status" value="1"/>
</dbReference>
<gene>
    <name evidence="3" type="ORF">OLC1_LOCUS15207</name>
</gene>
<proteinExistence type="inferred from homology"/>
<sequence>MATAPESFAANTQPSSAAGGGSRVVLVGPEYCSPYPVELAMKRKVVSRSEKLAFFDVSNNNILFRVQSFGFNRRKLRILDAAGVPILTINPPKAFSCTGRRQVFREEGNHLICSVRNSVSAFFQTKKKVYLANNTTEDLCDFQIKRRCFEDSYVVYACESKTAIIAEIHEPPPKFFSSGKDKFRVTIQPNIDHAFIVALTVILDAMKSDGGGGGAGGGGIGTGGGGGVAAGGGVD</sequence>
<evidence type="ECO:0000256" key="1">
    <source>
        <dbReference type="ARBA" id="ARBA00005437"/>
    </source>
</evidence>
<feature type="region of interest" description="Disordered" evidence="2">
    <location>
        <begin position="1"/>
        <end position="20"/>
    </location>
</feature>
<evidence type="ECO:0000313" key="4">
    <source>
        <dbReference type="Proteomes" id="UP001161247"/>
    </source>
</evidence>
<accession>A0AAV1DH64</accession>